<evidence type="ECO:0000256" key="1">
    <source>
        <dbReference type="ARBA" id="ARBA00004123"/>
    </source>
</evidence>
<dbReference type="Pfam" id="PF08517">
    <property type="entry name" value="AXH"/>
    <property type="match status" value="1"/>
</dbReference>
<dbReference type="Proteomes" id="UP000827892">
    <property type="component" value="Chromosome I"/>
</dbReference>
<dbReference type="PROSITE" id="PS51148">
    <property type="entry name" value="AXH"/>
    <property type="match status" value="1"/>
</dbReference>
<dbReference type="GO" id="GO:0003723">
    <property type="term" value="F:RNA binding"/>
    <property type="evidence" value="ECO:0007669"/>
    <property type="project" value="InterPro"/>
</dbReference>
<evidence type="ECO:0000256" key="5">
    <source>
        <dbReference type="ARBA" id="ARBA00023163"/>
    </source>
</evidence>
<name>A0AAE9DV75_CAEBR</name>
<proteinExistence type="predicted"/>
<evidence type="ECO:0000313" key="9">
    <source>
        <dbReference type="Proteomes" id="UP000827892"/>
    </source>
</evidence>
<sequence length="311" mass="34087">MSLLSHQSPLMLNAELIQLLLTNQAAANANLNLLNPVNPLLGVNPLIGSFPFTTTTPATFQCLPPLPNIGPIPPIPSTPLIPTPLPILTYPPQAIKEEEPTIKTEQPDPTPLEPEIPFEMGSIPISTYYPTHFMCGTQLRMVNGEIKKVENLSSDDFLKCAGEPDGDIVNASTVKSIRFNAGSVSIVFETGSERLKIPLKCQIEQPFFVLGKGWCSCNPRKSGENYGLDCETLMTGDVCIVLTKEEDETTECAVDIVTAERDLELFNQRAALREKLVDVYYEHVSGRVSAPPEGIWAHASVSSRLRRISEC</sequence>
<keyword evidence="3" id="KW-0805">Transcription regulation</keyword>
<keyword evidence="2" id="KW-0678">Repressor</keyword>
<evidence type="ECO:0000256" key="2">
    <source>
        <dbReference type="ARBA" id="ARBA00022491"/>
    </source>
</evidence>
<accession>A0AAE9DV75</accession>
<dbReference type="PANTHER" id="PTHR13392">
    <property type="entry name" value="ATAXIN 1"/>
    <property type="match status" value="1"/>
</dbReference>
<reference evidence="8 9" key="1">
    <citation type="submission" date="2022-05" db="EMBL/GenBank/DDBJ databases">
        <title>Chromosome-level reference genomes for two strains of Caenorhabditis briggsae: an improved platform for comparative genomics.</title>
        <authorList>
            <person name="Stevens L."/>
            <person name="Andersen E.C."/>
        </authorList>
    </citation>
    <scope>NUCLEOTIDE SEQUENCE [LARGE SCALE GENOMIC DNA]</scope>
    <source>
        <strain evidence="8">QX1410_ONT</strain>
        <tissue evidence="8">Whole-organism</tissue>
    </source>
</reference>
<protein>
    <recommendedName>
        <fullName evidence="7">AXH domain-containing protein</fullName>
    </recommendedName>
</protein>
<dbReference type="PANTHER" id="PTHR13392:SF13">
    <property type="entry name" value="AXH DOMAIN-CONTAINING PROTEIN"/>
    <property type="match status" value="1"/>
</dbReference>
<dbReference type="AlphaFoldDB" id="A0AAE9DV75"/>
<evidence type="ECO:0000256" key="4">
    <source>
        <dbReference type="ARBA" id="ARBA00023125"/>
    </source>
</evidence>
<evidence type="ECO:0000313" key="8">
    <source>
        <dbReference type="EMBL" id="ULU12740.1"/>
    </source>
</evidence>
<dbReference type="GO" id="GO:0005634">
    <property type="term" value="C:nucleus"/>
    <property type="evidence" value="ECO:0007669"/>
    <property type="project" value="UniProtKB-SubCell"/>
</dbReference>
<dbReference type="InterPro" id="IPR003652">
    <property type="entry name" value="Ataxin_AXH_dom"/>
</dbReference>
<dbReference type="GO" id="GO:0006355">
    <property type="term" value="P:regulation of DNA-templated transcription"/>
    <property type="evidence" value="ECO:0007669"/>
    <property type="project" value="InterPro"/>
</dbReference>
<evidence type="ECO:0000259" key="7">
    <source>
        <dbReference type="PROSITE" id="PS51148"/>
    </source>
</evidence>
<dbReference type="InterPro" id="IPR043404">
    <property type="entry name" value="ATAXIN1-like"/>
</dbReference>
<dbReference type="InterPro" id="IPR036096">
    <property type="entry name" value="Ataxin_AXH_dom_sf"/>
</dbReference>
<keyword evidence="6" id="KW-0539">Nucleus</keyword>
<evidence type="ECO:0000256" key="6">
    <source>
        <dbReference type="ARBA" id="ARBA00023242"/>
    </source>
</evidence>
<dbReference type="SMART" id="SM00536">
    <property type="entry name" value="AXH"/>
    <property type="match status" value="1"/>
</dbReference>
<feature type="domain" description="AXH" evidence="7">
    <location>
        <begin position="121"/>
        <end position="250"/>
    </location>
</feature>
<keyword evidence="5" id="KW-0804">Transcription</keyword>
<dbReference type="EMBL" id="CP090891">
    <property type="protein sequence ID" value="ULU12740.1"/>
    <property type="molecule type" value="Genomic_DNA"/>
</dbReference>
<gene>
    <name evidence="8" type="ORF">L3Y34_015767</name>
</gene>
<dbReference type="SUPFAM" id="SSF102031">
    <property type="entry name" value="AXH domain"/>
    <property type="match status" value="1"/>
</dbReference>
<keyword evidence="4" id="KW-0238">DNA-binding</keyword>
<organism evidence="8 9">
    <name type="scientific">Caenorhabditis briggsae</name>
    <dbReference type="NCBI Taxonomy" id="6238"/>
    <lineage>
        <taxon>Eukaryota</taxon>
        <taxon>Metazoa</taxon>
        <taxon>Ecdysozoa</taxon>
        <taxon>Nematoda</taxon>
        <taxon>Chromadorea</taxon>
        <taxon>Rhabditida</taxon>
        <taxon>Rhabditina</taxon>
        <taxon>Rhabditomorpha</taxon>
        <taxon>Rhabditoidea</taxon>
        <taxon>Rhabditidae</taxon>
        <taxon>Peloderinae</taxon>
        <taxon>Caenorhabditis</taxon>
    </lineage>
</organism>
<dbReference type="GO" id="GO:0003677">
    <property type="term" value="F:DNA binding"/>
    <property type="evidence" value="ECO:0007669"/>
    <property type="project" value="UniProtKB-KW"/>
</dbReference>
<evidence type="ECO:0000256" key="3">
    <source>
        <dbReference type="ARBA" id="ARBA00023015"/>
    </source>
</evidence>
<comment type="subcellular location">
    <subcellularLocation>
        <location evidence="1">Nucleus</location>
    </subcellularLocation>
</comment>